<feature type="transmembrane region" description="Helical" evidence="8">
    <location>
        <begin position="326"/>
        <end position="344"/>
    </location>
</feature>
<dbReference type="RefSeq" id="WP_090645355.1">
    <property type="nucleotide sequence ID" value="NZ_CBCRYE010000001.1"/>
</dbReference>
<evidence type="ECO:0000313" key="9">
    <source>
        <dbReference type="EMBL" id="SCW46165.1"/>
    </source>
</evidence>
<dbReference type="OrthoDB" id="9810951at2"/>
<feature type="transmembrane region" description="Helical" evidence="8">
    <location>
        <begin position="31"/>
        <end position="48"/>
    </location>
</feature>
<dbReference type="GO" id="GO:0009103">
    <property type="term" value="P:lipopolysaccharide biosynthetic process"/>
    <property type="evidence" value="ECO:0007669"/>
    <property type="project" value="TreeGrafter"/>
</dbReference>
<keyword evidence="7 8" id="KW-0472">Membrane</keyword>
<keyword evidence="6 8" id="KW-1133">Transmembrane helix</keyword>
<evidence type="ECO:0000256" key="7">
    <source>
        <dbReference type="ARBA" id="ARBA00023136"/>
    </source>
</evidence>
<feature type="transmembrane region" description="Helical" evidence="8">
    <location>
        <begin position="435"/>
        <end position="455"/>
    </location>
</feature>
<protein>
    <submittedName>
        <fullName evidence="9">4-amino-4-deoxy-L-arabinose transferase</fullName>
    </submittedName>
</protein>
<dbReference type="PANTHER" id="PTHR33908">
    <property type="entry name" value="MANNOSYLTRANSFERASE YKCB-RELATED"/>
    <property type="match status" value="1"/>
</dbReference>
<dbReference type="GO" id="GO:0010041">
    <property type="term" value="P:response to iron(III) ion"/>
    <property type="evidence" value="ECO:0007669"/>
    <property type="project" value="TreeGrafter"/>
</dbReference>
<keyword evidence="2" id="KW-1003">Cell membrane</keyword>
<organism evidence="9 10">
    <name type="scientific">Asticcacaulis taihuensis</name>
    <dbReference type="NCBI Taxonomy" id="260084"/>
    <lineage>
        <taxon>Bacteria</taxon>
        <taxon>Pseudomonadati</taxon>
        <taxon>Pseudomonadota</taxon>
        <taxon>Alphaproteobacteria</taxon>
        <taxon>Caulobacterales</taxon>
        <taxon>Caulobacteraceae</taxon>
        <taxon>Asticcacaulis</taxon>
    </lineage>
</organism>
<evidence type="ECO:0000256" key="1">
    <source>
        <dbReference type="ARBA" id="ARBA00004651"/>
    </source>
</evidence>
<dbReference type="InterPro" id="IPR050297">
    <property type="entry name" value="LipidA_mod_glycosyltrf_83"/>
</dbReference>
<keyword evidence="10" id="KW-1185">Reference proteome</keyword>
<feature type="transmembrane region" description="Helical" evidence="8">
    <location>
        <begin position="377"/>
        <end position="400"/>
    </location>
</feature>
<feature type="transmembrane region" description="Helical" evidence="8">
    <location>
        <begin position="139"/>
        <end position="157"/>
    </location>
</feature>
<feature type="transmembrane region" description="Helical" evidence="8">
    <location>
        <begin position="350"/>
        <end position="370"/>
    </location>
</feature>
<evidence type="ECO:0000256" key="5">
    <source>
        <dbReference type="ARBA" id="ARBA00022692"/>
    </source>
</evidence>
<dbReference type="GO" id="GO:0005886">
    <property type="term" value="C:plasma membrane"/>
    <property type="evidence" value="ECO:0007669"/>
    <property type="project" value="UniProtKB-SubCell"/>
</dbReference>
<accession>A0A1G4QNZ8</accession>
<dbReference type="GO" id="GO:0016763">
    <property type="term" value="F:pentosyltransferase activity"/>
    <property type="evidence" value="ECO:0007669"/>
    <property type="project" value="TreeGrafter"/>
</dbReference>
<reference evidence="10" key="1">
    <citation type="submission" date="2016-10" db="EMBL/GenBank/DDBJ databases">
        <authorList>
            <person name="Varghese N."/>
            <person name="Submissions S."/>
        </authorList>
    </citation>
    <scope>NUCLEOTIDE SEQUENCE [LARGE SCALE GENOMIC DNA]</scope>
    <source>
        <strain evidence="10">CGMCC 1.3431</strain>
    </source>
</reference>
<evidence type="ECO:0000313" key="10">
    <source>
        <dbReference type="Proteomes" id="UP000199150"/>
    </source>
</evidence>
<comment type="subcellular location">
    <subcellularLocation>
        <location evidence="1">Cell membrane</location>
        <topology evidence="1">Multi-pass membrane protein</topology>
    </subcellularLocation>
</comment>
<proteinExistence type="predicted"/>
<keyword evidence="5 8" id="KW-0812">Transmembrane</keyword>
<feature type="transmembrane region" description="Helical" evidence="8">
    <location>
        <begin position="200"/>
        <end position="230"/>
    </location>
</feature>
<dbReference type="Proteomes" id="UP000199150">
    <property type="component" value="Unassembled WGS sequence"/>
</dbReference>
<feature type="transmembrane region" description="Helical" evidence="8">
    <location>
        <begin position="406"/>
        <end position="428"/>
    </location>
</feature>
<dbReference type="PANTHER" id="PTHR33908:SF3">
    <property type="entry name" value="UNDECAPRENYL PHOSPHATE-ALPHA-4-AMINO-4-DEOXY-L-ARABINOSE ARABINOSYL TRANSFERASE"/>
    <property type="match status" value="1"/>
</dbReference>
<dbReference type="AlphaFoldDB" id="A0A1G4QNZ8"/>
<evidence type="ECO:0000256" key="6">
    <source>
        <dbReference type="ARBA" id="ARBA00022989"/>
    </source>
</evidence>
<evidence type="ECO:0000256" key="8">
    <source>
        <dbReference type="SAM" id="Phobius"/>
    </source>
</evidence>
<evidence type="ECO:0000256" key="2">
    <source>
        <dbReference type="ARBA" id="ARBA00022475"/>
    </source>
</evidence>
<feature type="transmembrane region" description="Helical" evidence="8">
    <location>
        <begin position="294"/>
        <end position="314"/>
    </location>
</feature>
<sequence length="572" mass="62534">MGSISATTQNLLQFLQSHFAQLVSKGRRGPLIAALLAIAVALPCAMMMPPLDRDESRFIQASAQMIETHDYININVQDVPRYKKPVGIHWLQVATVKLTSSVAKRDVLAFRWPSILGAALAAFACAWGASYAFGTRVGTKAGIIFAVTFMLSTEAFIAKTDAVQCGFITLMMAALAQIYLRTRDLGKDDPRPKMPWVKLIFWLGLAGSIMIKFIIGPMMLATTLFTLWALDRRIRWARNLGWGWGLILVALICGPWIMAITVTTDGQFWVGAVGKDFADKLKGGSEGHFMWPGYHLALLPVTMFPAAWFLGGALQTAISRRHEAAIRFAIAWFVPAFLIFELSPTKLPHYTLPTFAALAWLCALSLDLPLKLWARIVNVALGIVGGLTLSALAIAGYTLYGNGAAFVFMIAVILSAGVLGSLGGWLMWINRQRTGFAFILAAGILAHLSFVSELAQLKPLWISKQLEAALVSNHLDPRHDLRTPGPVAIIGYSEPSFVFAMGTKTQLLNDDVKGAVRALREGRPLFVESQFEKAFQAEAAAQGLMPHAVTQVKGHNYNGHDQALTLYDNPPE</sequence>
<gene>
    <name evidence="9" type="ORF">SAMN02927928_1395</name>
</gene>
<dbReference type="EMBL" id="FMTS01000001">
    <property type="protein sequence ID" value="SCW46165.1"/>
    <property type="molecule type" value="Genomic_DNA"/>
</dbReference>
<name>A0A1G4QNZ8_9CAUL</name>
<evidence type="ECO:0000256" key="3">
    <source>
        <dbReference type="ARBA" id="ARBA00022676"/>
    </source>
</evidence>
<keyword evidence="3" id="KW-0328">Glycosyltransferase</keyword>
<feature type="transmembrane region" description="Helical" evidence="8">
    <location>
        <begin position="242"/>
        <end position="262"/>
    </location>
</feature>
<evidence type="ECO:0000256" key="4">
    <source>
        <dbReference type="ARBA" id="ARBA00022679"/>
    </source>
</evidence>
<feature type="transmembrane region" description="Helical" evidence="8">
    <location>
        <begin position="114"/>
        <end position="133"/>
    </location>
</feature>
<keyword evidence="4 9" id="KW-0808">Transferase</keyword>
<dbReference type="STRING" id="260084.SAMN02927928_1395"/>